<reference evidence="7 8" key="2">
    <citation type="journal article" date="2017" name="Sci. Rep.">
        <title>A mobile pathogenicity chromosome in Fusarium oxysporum for infection of multiple cucurbit species.</title>
        <authorList>
            <person name="van Dam P."/>
            <person name="Fokkens L."/>
            <person name="Ayukawa Y."/>
            <person name="van der Gragt M."/>
            <person name="Ter Horst A."/>
            <person name="Brankovics B."/>
            <person name="Houterman P.M."/>
            <person name="Arie T."/>
            <person name="Rep M."/>
        </authorList>
    </citation>
    <scope>NUCLEOTIDE SEQUENCE [LARGE SCALE GENOMIC DNA]</scope>
    <source>
        <strain evidence="7 8">Forc016</strain>
    </source>
</reference>
<accession>A0A2H3HNI1</accession>
<feature type="region of interest" description="Disordered" evidence="6">
    <location>
        <begin position="1"/>
        <end position="24"/>
    </location>
</feature>
<reference evidence="7 8" key="1">
    <citation type="journal article" date="2016" name="Environ. Microbiol.">
        <title>Effector profiles distinguish formae speciales of Fusarium oxysporum.</title>
        <authorList>
            <person name="van Dam P."/>
            <person name="Fokkens L."/>
            <person name="Schmidt S.M."/>
            <person name="Linmans J.H."/>
            <person name="Kistler H.C."/>
            <person name="Ma L.J."/>
            <person name="Rep M."/>
        </authorList>
    </citation>
    <scope>NUCLEOTIDE SEQUENCE [LARGE SCALE GENOMIC DNA]</scope>
    <source>
        <strain evidence="7 8">Forc016</strain>
    </source>
</reference>
<dbReference type="Gene3D" id="2.70.50.30">
    <property type="entry name" value="Coagulation Factor XIII, subunit A, domain 1"/>
    <property type="match status" value="1"/>
</dbReference>
<dbReference type="AlphaFoldDB" id="A0A2H3HNI1"/>
<proteinExistence type="inferred from homology"/>
<dbReference type="EMBL" id="MABQ02000002">
    <property type="protein sequence ID" value="PCD44105.1"/>
    <property type="molecule type" value="Genomic_DNA"/>
</dbReference>
<evidence type="ECO:0000313" key="7">
    <source>
        <dbReference type="EMBL" id="PCD44105.1"/>
    </source>
</evidence>
<name>A0A2H3HNI1_FUSOX</name>
<dbReference type="InterPro" id="IPR024792">
    <property type="entry name" value="RhoGDI_dom_sf"/>
</dbReference>
<dbReference type="GO" id="GO:0005094">
    <property type="term" value="F:Rho GDP-dissociation inhibitor activity"/>
    <property type="evidence" value="ECO:0007669"/>
    <property type="project" value="InterPro"/>
</dbReference>
<sequence length="246" mass="27590">MASHDDDTMPEETQGYKLSQPKQSLAEYQQMGRYTLSSLDDLDGRRVSEALRYAQHMAPEHVAPSRSMAPTCHDLEILPYAGDESLQRYKESLGLGGGTDISDPNDPRVCIILSLTMDSPGRPPVTIDLSTPGSETTLKDKPFNIKEGAKFTMSAKFKVQHEILSGLHYVQVVKRKGIRVSKDSEMIGSYAPNTDKQPTYVKKFQEEEAPSGMLARGHYNAISSFVDDDKKKHLEFEWSFDIAKDW</sequence>
<dbReference type="InterPro" id="IPR000406">
    <property type="entry name" value="Rho_GDI"/>
</dbReference>
<evidence type="ECO:0000256" key="2">
    <source>
        <dbReference type="ARBA" id="ARBA00009758"/>
    </source>
</evidence>
<dbReference type="FunFam" id="2.70.50.30:FF:000001">
    <property type="entry name" value="Rho GDP-dissociation inhibitor 1"/>
    <property type="match status" value="1"/>
</dbReference>
<dbReference type="Pfam" id="PF02115">
    <property type="entry name" value="Rho_GDI"/>
    <property type="match status" value="1"/>
</dbReference>
<dbReference type="GO" id="GO:0005829">
    <property type="term" value="C:cytosol"/>
    <property type="evidence" value="ECO:0007669"/>
    <property type="project" value="TreeGrafter"/>
</dbReference>
<organism evidence="7 8">
    <name type="scientific">Fusarium oxysporum f. sp. radicis-cucumerinum</name>
    <dbReference type="NCBI Taxonomy" id="327505"/>
    <lineage>
        <taxon>Eukaryota</taxon>
        <taxon>Fungi</taxon>
        <taxon>Dikarya</taxon>
        <taxon>Ascomycota</taxon>
        <taxon>Pezizomycotina</taxon>
        <taxon>Sordariomycetes</taxon>
        <taxon>Hypocreomycetidae</taxon>
        <taxon>Hypocreales</taxon>
        <taxon>Nectriaceae</taxon>
        <taxon>Fusarium</taxon>
        <taxon>Fusarium oxysporum species complex</taxon>
    </lineage>
</organism>
<dbReference type="STRING" id="327505.A0A2H3HNI1"/>
<dbReference type="Proteomes" id="UP000219602">
    <property type="component" value="Chromosome 2"/>
</dbReference>
<dbReference type="PANTHER" id="PTHR10980:SF3">
    <property type="entry name" value="LD16419P"/>
    <property type="match status" value="1"/>
</dbReference>
<evidence type="ECO:0000256" key="3">
    <source>
        <dbReference type="ARBA" id="ARBA00022490"/>
    </source>
</evidence>
<dbReference type="InterPro" id="IPR014756">
    <property type="entry name" value="Ig_E-set"/>
</dbReference>
<keyword evidence="3" id="KW-0963">Cytoplasm</keyword>
<evidence type="ECO:0000256" key="1">
    <source>
        <dbReference type="ARBA" id="ARBA00004496"/>
    </source>
</evidence>
<evidence type="ECO:0000256" key="5">
    <source>
        <dbReference type="ARBA" id="ARBA00071407"/>
    </source>
</evidence>
<dbReference type="PRINTS" id="PR00492">
    <property type="entry name" value="RHOGDI"/>
</dbReference>
<protein>
    <recommendedName>
        <fullName evidence="5">Rho GDP-dissociation inhibitor</fullName>
    </recommendedName>
</protein>
<dbReference type="GO" id="GO:0007266">
    <property type="term" value="P:Rho protein signal transduction"/>
    <property type="evidence" value="ECO:0007669"/>
    <property type="project" value="InterPro"/>
</dbReference>
<evidence type="ECO:0000256" key="6">
    <source>
        <dbReference type="SAM" id="MobiDB-lite"/>
    </source>
</evidence>
<comment type="function">
    <text evidence="4">Regulates the GDP/GTP exchange reaction of the Rho proteins by inhibiting the dissociation of GDP from them, and the subsequent binding of GTP to them.</text>
</comment>
<dbReference type="PANTHER" id="PTHR10980">
    <property type="entry name" value="RHO GDP-DISSOCIATION INHIBITOR"/>
    <property type="match status" value="1"/>
</dbReference>
<gene>
    <name evidence="7" type="ORF">AU210_003187</name>
</gene>
<comment type="similarity">
    <text evidence="2">Belongs to the Rho GDI family.</text>
</comment>
<dbReference type="SUPFAM" id="SSF81296">
    <property type="entry name" value="E set domains"/>
    <property type="match status" value="1"/>
</dbReference>
<evidence type="ECO:0000313" key="8">
    <source>
        <dbReference type="Proteomes" id="UP000219602"/>
    </source>
</evidence>
<evidence type="ECO:0000256" key="4">
    <source>
        <dbReference type="ARBA" id="ARBA00054143"/>
    </source>
</evidence>
<comment type="caution">
    <text evidence="7">The sequence shown here is derived from an EMBL/GenBank/DDBJ whole genome shotgun (WGS) entry which is preliminary data.</text>
</comment>
<comment type="subcellular location">
    <subcellularLocation>
        <location evidence="1">Cytoplasm</location>
    </subcellularLocation>
</comment>
<dbReference type="GO" id="GO:0016020">
    <property type="term" value="C:membrane"/>
    <property type="evidence" value="ECO:0007669"/>
    <property type="project" value="TreeGrafter"/>
</dbReference>